<dbReference type="SUPFAM" id="SSF53850">
    <property type="entry name" value="Periplasmic binding protein-like II"/>
    <property type="match status" value="1"/>
</dbReference>
<sequence length="305" mass="33176">MPDSRIRFRHLQAFLEVARQGSVARAADFLHVSAPAVTKTLRELEEALGIAVVERDGRGIRVTRLGEIFLDHAGSAISALKRGIDSVRQDGTIHRHPIRIGALPTVSTKVMPQAMSLFLKENTGAAIKIVTGENAVLLEQLRSGALDLVVGRLAAPENMTGFFFEHLYSEQVLFVVRAGHPLLEPGADIFARLDEFPVLMPTRESVIRPFVDRLFITNGMTAPATEIETVSDSFGRSFMRQSNAVWIISAGVVANELASRAFVALPVDTEQTKGPVGLTMRTDTASSPAFTILLRTIREAARPGA</sequence>
<dbReference type="GO" id="GO:0003677">
    <property type="term" value="F:DNA binding"/>
    <property type="evidence" value="ECO:0007669"/>
    <property type="project" value="UniProtKB-KW"/>
</dbReference>
<protein>
    <submittedName>
        <fullName evidence="5">Pca operon transcription factor PcaQ</fullName>
    </submittedName>
</protein>
<evidence type="ECO:0000256" key="1">
    <source>
        <dbReference type="ARBA" id="ARBA00009437"/>
    </source>
</evidence>
<keyword evidence="4" id="KW-0804">Transcription</keyword>
<evidence type="ECO:0000256" key="3">
    <source>
        <dbReference type="ARBA" id="ARBA00023125"/>
    </source>
</evidence>
<dbReference type="NCBIfam" id="TIGR02424">
    <property type="entry name" value="TF_pcaQ"/>
    <property type="match status" value="1"/>
</dbReference>
<proteinExistence type="inferred from homology"/>
<evidence type="ECO:0000256" key="2">
    <source>
        <dbReference type="ARBA" id="ARBA00023015"/>
    </source>
</evidence>
<evidence type="ECO:0000313" key="6">
    <source>
        <dbReference type="Proteomes" id="UP000093737"/>
    </source>
</evidence>
<dbReference type="Proteomes" id="UP000093737">
    <property type="component" value="Unassembled WGS sequence"/>
</dbReference>
<dbReference type="Gene3D" id="1.10.10.10">
    <property type="entry name" value="Winged helix-like DNA-binding domain superfamily/Winged helix DNA-binding domain"/>
    <property type="match status" value="1"/>
</dbReference>
<name>A0A6M7U6L6_RHILI</name>
<dbReference type="Pfam" id="PF03466">
    <property type="entry name" value="LysR_substrate"/>
    <property type="match status" value="1"/>
</dbReference>
<dbReference type="RefSeq" id="WP_056564577.1">
    <property type="nucleotide sequence ID" value="NZ_CP033334.1"/>
</dbReference>
<comment type="similarity">
    <text evidence="1">Belongs to the LysR transcriptional regulatory family.</text>
</comment>
<evidence type="ECO:0000313" key="5">
    <source>
        <dbReference type="EMBL" id="OBQ71600.1"/>
    </source>
</evidence>
<dbReference type="FunFam" id="1.10.10.10:FF:000001">
    <property type="entry name" value="LysR family transcriptional regulator"/>
    <property type="match status" value="1"/>
</dbReference>
<organism evidence="5 6">
    <name type="scientific">Rhizobium loti</name>
    <name type="common">Mesorhizobium loti</name>
    <dbReference type="NCBI Taxonomy" id="381"/>
    <lineage>
        <taxon>Bacteria</taxon>
        <taxon>Pseudomonadati</taxon>
        <taxon>Pseudomonadota</taxon>
        <taxon>Alphaproteobacteria</taxon>
        <taxon>Hyphomicrobiales</taxon>
        <taxon>Phyllobacteriaceae</taxon>
        <taxon>Mesorhizobium</taxon>
    </lineage>
</organism>
<gene>
    <name evidence="5" type="ORF">A8145_01630</name>
</gene>
<dbReference type="GO" id="GO:0045893">
    <property type="term" value="P:positive regulation of DNA-templated transcription"/>
    <property type="evidence" value="ECO:0007669"/>
    <property type="project" value="InterPro"/>
</dbReference>
<dbReference type="InterPro" id="IPR012787">
    <property type="entry name" value="TF_PcaQ"/>
</dbReference>
<keyword evidence="3" id="KW-0238">DNA-binding</keyword>
<dbReference type="InterPro" id="IPR036388">
    <property type="entry name" value="WH-like_DNA-bd_sf"/>
</dbReference>
<dbReference type="PANTHER" id="PTHR30419">
    <property type="entry name" value="HTH-TYPE TRANSCRIPTIONAL REGULATOR YBHD"/>
    <property type="match status" value="1"/>
</dbReference>
<comment type="caution">
    <text evidence="5">The sequence shown here is derived from an EMBL/GenBank/DDBJ whole genome shotgun (WGS) entry which is preliminary data.</text>
</comment>
<dbReference type="GO" id="GO:0003700">
    <property type="term" value="F:DNA-binding transcription factor activity"/>
    <property type="evidence" value="ECO:0007669"/>
    <property type="project" value="InterPro"/>
</dbReference>
<dbReference type="InterPro" id="IPR050950">
    <property type="entry name" value="HTH-type_LysR_regulators"/>
</dbReference>
<dbReference type="SUPFAM" id="SSF46785">
    <property type="entry name" value="Winged helix' DNA-binding domain"/>
    <property type="match status" value="1"/>
</dbReference>
<dbReference type="GO" id="GO:0019619">
    <property type="term" value="P:3,4-dihydroxybenzoate catabolic process"/>
    <property type="evidence" value="ECO:0007669"/>
    <property type="project" value="InterPro"/>
</dbReference>
<dbReference type="InterPro" id="IPR036390">
    <property type="entry name" value="WH_DNA-bd_sf"/>
</dbReference>
<dbReference type="PROSITE" id="PS50931">
    <property type="entry name" value="HTH_LYSR"/>
    <property type="match status" value="1"/>
</dbReference>
<dbReference type="Pfam" id="PF00126">
    <property type="entry name" value="HTH_1"/>
    <property type="match status" value="1"/>
</dbReference>
<reference evidence="5 6" key="1">
    <citation type="submission" date="2016-05" db="EMBL/GenBank/DDBJ databases">
        <authorList>
            <person name="Ramsay J.P."/>
        </authorList>
    </citation>
    <scope>NUCLEOTIDE SEQUENCE [LARGE SCALE GENOMIC DNA]</scope>
    <source>
        <strain evidence="5 6">NZP2042</strain>
    </source>
</reference>
<dbReference type="EMBL" id="LYTK01000001">
    <property type="protein sequence ID" value="OBQ71600.1"/>
    <property type="molecule type" value="Genomic_DNA"/>
</dbReference>
<dbReference type="AlphaFoldDB" id="A0A6M7U6L6"/>
<dbReference type="InterPro" id="IPR005119">
    <property type="entry name" value="LysR_subst-bd"/>
</dbReference>
<dbReference type="InterPro" id="IPR000847">
    <property type="entry name" value="LysR_HTH_N"/>
</dbReference>
<evidence type="ECO:0000256" key="4">
    <source>
        <dbReference type="ARBA" id="ARBA00023163"/>
    </source>
</evidence>
<dbReference type="Gene3D" id="3.40.190.10">
    <property type="entry name" value="Periplasmic binding protein-like II"/>
    <property type="match status" value="2"/>
</dbReference>
<dbReference type="PANTHER" id="PTHR30419:SF8">
    <property type="entry name" value="NITROGEN ASSIMILATION TRANSCRIPTIONAL ACTIVATOR-RELATED"/>
    <property type="match status" value="1"/>
</dbReference>
<dbReference type="GO" id="GO:0005829">
    <property type="term" value="C:cytosol"/>
    <property type="evidence" value="ECO:0007669"/>
    <property type="project" value="TreeGrafter"/>
</dbReference>
<keyword evidence="2" id="KW-0805">Transcription regulation</keyword>
<accession>A0A6M7U6L6</accession>